<evidence type="ECO:0008006" key="4">
    <source>
        <dbReference type="Google" id="ProtNLM"/>
    </source>
</evidence>
<feature type="region of interest" description="Disordered" evidence="1">
    <location>
        <begin position="1"/>
        <end position="58"/>
    </location>
</feature>
<protein>
    <recommendedName>
        <fullName evidence="4">Transcriptional regulator</fullName>
    </recommendedName>
</protein>
<dbReference type="EMBL" id="JBHSMT010000029">
    <property type="protein sequence ID" value="MFC5476026.1"/>
    <property type="molecule type" value="Genomic_DNA"/>
</dbReference>
<gene>
    <name evidence="2" type="ORF">ACFPM8_18855</name>
</gene>
<evidence type="ECO:0000256" key="1">
    <source>
        <dbReference type="SAM" id="MobiDB-lite"/>
    </source>
</evidence>
<evidence type="ECO:0000313" key="2">
    <source>
        <dbReference type="EMBL" id="MFC5476026.1"/>
    </source>
</evidence>
<comment type="caution">
    <text evidence="2">The sequence shown here is derived from an EMBL/GenBank/DDBJ whole genome shotgun (WGS) entry which is preliminary data.</text>
</comment>
<sequence length="58" mass="6310">MPRSSKSAYTGKQKRQAGHTEEGYKMSVSPLREAVRRAWPTDNKLAGGGRKPGSGRGH</sequence>
<feature type="compositionally biased region" description="Gly residues" evidence="1">
    <location>
        <begin position="46"/>
        <end position="58"/>
    </location>
</feature>
<feature type="compositionally biased region" description="Polar residues" evidence="1">
    <location>
        <begin position="1"/>
        <end position="10"/>
    </location>
</feature>
<evidence type="ECO:0000313" key="3">
    <source>
        <dbReference type="Proteomes" id="UP001596045"/>
    </source>
</evidence>
<dbReference type="RefSeq" id="WP_378999834.1">
    <property type="nucleotide sequence ID" value="NZ_JBHSMT010000029.1"/>
</dbReference>
<proteinExistence type="predicted"/>
<keyword evidence="3" id="KW-1185">Reference proteome</keyword>
<name>A0ABW0MGN9_9BURK</name>
<dbReference type="Proteomes" id="UP001596045">
    <property type="component" value="Unassembled WGS sequence"/>
</dbReference>
<accession>A0ABW0MGN9</accession>
<reference evidence="3" key="1">
    <citation type="journal article" date="2019" name="Int. J. Syst. Evol. Microbiol.">
        <title>The Global Catalogue of Microorganisms (GCM) 10K type strain sequencing project: providing services to taxonomists for standard genome sequencing and annotation.</title>
        <authorList>
            <consortium name="The Broad Institute Genomics Platform"/>
            <consortium name="The Broad Institute Genome Sequencing Center for Infectious Disease"/>
            <person name="Wu L."/>
            <person name="Ma J."/>
        </authorList>
    </citation>
    <scope>NUCLEOTIDE SEQUENCE [LARGE SCALE GENOMIC DNA]</scope>
    <source>
        <strain evidence="3">JCM 17066</strain>
    </source>
</reference>
<organism evidence="2 3">
    <name type="scientific">Paraherbaspirillum soli</name>
    <dbReference type="NCBI Taxonomy" id="631222"/>
    <lineage>
        <taxon>Bacteria</taxon>
        <taxon>Pseudomonadati</taxon>
        <taxon>Pseudomonadota</taxon>
        <taxon>Betaproteobacteria</taxon>
        <taxon>Burkholderiales</taxon>
        <taxon>Oxalobacteraceae</taxon>
        <taxon>Paraherbaspirillum</taxon>
    </lineage>
</organism>